<reference evidence="2 3" key="1">
    <citation type="submission" date="2023-04" db="EMBL/GenBank/DDBJ databases">
        <title>Genome of Basidiobolus ranarum AG-B5.</title>
        <authorList>
            <person name="Stajich J.E."/>
            <person name="Carter-House D."/>
            <person name="Gryganskyi A."/>
        </authorList>
    </citation>
    <scope>NUCLEOTIDE SEQUENCE [LARGE SCALE GENOMIC DNA]</scope>
    <source>
        <strain evidence="2 3">AG-B5</strain>
    </source>
</reference>
<dbReference type="Proteomes" id="UP001479436">
    <property type="component" value="Unassembled WGS sequence"/>
</dbReference>
<feature type="region of interest" description="Disordered" evidence="1">
    <location>
        <begin position="150"/>
        <end position="197"/>
    </location>
</feature>
<comment type="caution">
    <text evidence="2">The sequence shown here is derived from an EMBL/GenBank/DDBJ whole genome shotgun (WGS) entry which is preliminary data.</text>
</comment>
<evidence type="ECO:0000313" key="3">
    <source>
        <dbReference type="Proteomes" id="UP001479436"/>
    </source>
</evidence>
<organism evidence="2 3">
    <name type="scientific">Basidiobolus ranarum</name>
    <dbReference type="NCBI Taxonomy" id="34480"/>
    <lineage>
        <taxon>Eukaryota</taxon>
        <taxon>Fungi</taxon>
        <taxon>Fungi incertae sedis</taxon>
        <taxon>Zoopagomycota</taxon>
        <taxon>Entomophthoromycotina</taxon>
        <taxon>Basidiobolomycetes</taxon>
        <taxon>Basidiobolales</taxon>
        <taxon>Basidiobolaceae</taxon>
        <taxon>Basidiobolus</taxon>
    </lineage>
</organism>
<sequence length="240" mass="27403">MSANRLRRAISMETISSTRRNKSLQKQFKHAFRSVRIKAQVPLEFQTADIHLLTTLSQESAATVEVSSCRSLLEELLDDYHLETMDDVDNDPEFFDYTHDDLKDDLVMFLQSLRPEPSVTSDEGLDEFAFDDFQGLAYQCGQDYVSAVSMSDEASRRSSPSSPSVHFEEKEMYTDEDDWDSSSVPTIDDDELSSESSRSGGVYYHEIFTGKNLGIKGKGRLDHFPYNYTPNLEYARRLVN</sequence>
<dbReference type="EMBL" id="JASJQH010000114">
    <property type="protein sequence ID" value="KAK9766906.1"/>
    <property type="molecule type" value="Genomic_DNA"/>
</dbReference>
<evidence type="ECO:0000313" key="2">
    <source>
        <dbReference type="EMBL" id="KAK9766906.1"/>
    </source>
</evidence>
<gene>
    <name evidence="2" type="ORF">K7432_003657</name>
</gene>
<name>A0ABR2WZI9_9FUNG</name>
<accession>A0ABR2WZI9</accession>
<proteinExistence type="predicted"/>
<protein>
    <submittedName>
        <fullName evidence="2">Uncharacterized protein</fullName>
    </submittedName>
</protein>
<keyword evidence="3" id="KW-1185">Reference proteome</keyword>
<evidence type="ECO:0000256" key="1">
    <source>
        <dbReference type="SAM" id="MobiDB-lite"/>
    </source>
</evidence>